<sequence>MEEVRVTADNRYQVFISATYPDMQEARQALMVPLMDMGLMPTGFDSSAADGNTLLPVIQRMIEESDYFILLVGGRYGTLSPMGLSEIHREYIFAATKRKPVIALIHDNPAMLPESRRETTREGQVRREDFARLLENKAICYRWSTEKGLAELISKVMPEVMREHPADGWIRADRAGQGGGAQSAALKERIAVLEKEREELLAQARPPLKSLARGSDQVSLDYSCNVYEGGDCKLAMASTRISWDQAFACVAPLMLNPASEMSLQKALEDYIGRRALADVQGDFPKAHAVRNVVMASHAFNQVKVHLRALGLINKSQEKDSRGLPMWQLTAHGDNTMSQVMAVKRSVRVKI</sequence>
<dbReference type="AlphaFoldDB" id="L0WAJ1"/>
<dbReference type="Proteomes" id="UP000010164">
    <property type="component" value="Unassembled WGS sequence"/>
</dbReference>
<evidence type="ECO:0000313" key="2">
    <source>
        <dbReference type="EMBL" id="EKF73971.1"/>
    </source>
</evidence>
<name>L0WAJ1_9GAMM</name>
<accession>L0WAJ1</accession>
<dbReference type="eggNOG" id="ENOG5032RPE">
    <property type="taxonomic scope" value="Bacteria"/>
</dbReference>
<dbReference type="InterPro" id="IPR025139">
    <property type="entry name" value="DUF4062"/>
</dbReference>
<dbReference type="SUPFAM" id="SSF52200">
    <property type="entry name" value="Toll/Interleukin receptor TIR domain"/>
    <property type="match status" value="1"/>
</dbReference>
<evidence type="ECO:0000313" key="3">
    <source>
        <dbReference type="Proteomes" id="UP000010164"/>
    </source>
</evidence>
<dbReference type="STRING" id="1177179.A11A3_10711"/>
<evidence type="ECO:0000259" key="1">
    <source>
        <dbReference type="Pfam" id="PF13271"/>
    </source>
</evidence>
<dbReference type="InterPro" id="IPR035897">
    <property type="entry name" value="Toll_tir_struct_dom_sf"/>
</dbReference>
<gene>
    <name evidence="2" type="ORF">A11A3_10711</name>
</gene>
<comment type="caution">
    <text evidence="2">The sequence shown here is derived from an EMBL/GenBank/DDBJ whole genome shotgun (WGS) entry which is preliminary data.</text>
</comment>
<proteinExistence type="predicted"/>
<organism evidence="2 3">
    <name type="scientific">Alcanivorax hongdengensis A-11-3</name>
    <dbReference type="NCBI Taxonomy" id="1177179"/>
    <lineage>
        <taxon>Bacteria</taxon>
        <taxon>Pseudomonadati</taxon>
        <taxon>Pseudomonadota</taxon>
        <taxon>Gammaproteobacteria</taxon>
        <taxon>Oceanospirillales</taxon>
        <taxon>Alcanivoracaceae</taxon>
        <taxon>Alcanivorax</taxon>
    </lineage>
</organism>
<reference evidence="2 3" key="1">
    <citation type="journal article" date="2012" name="J. Bacteriol.">
        <title>Genome Sequence of the Alkane-Degrading Bacterium Alcanivorax hongdengensis Type Strain A-11-3.</title>
        <authorList>
            <person name="Lai Q."/>
            <person name="Shao Z."/>
        </authorList>
    </citation>
    <scope>NUCLEOTIDE SEQUENCE [LARGE SCALE GENOMIC DNA]</scope>
    <source>
        <strain evidence="2 3">A-11-3</strain>
    </source>
</reference>
<feature type="domain" description="DUF4062" evidence="1">
    <location>
        <begin position="13"/>
        <end position="94"/>
    </location>
</feature>
<protein>
    <recommendedName>
        <fullName evidence="1">DUF4062 domain-containing protein</fullName>
    </recommendedName>
</protein>
<keyword evidence="3" id="KW-1185">Reference proteome</keyword>
<dbReference type="Pfam" id="PF13271">
    <property type="entry name" value="DUF4062"/>
    <property type="match status" value="1"/>
</dbReference>
<dbReference type="PATRIC" id="fig|1177179.3.peg.2138"/>
<dbReference type="EMBL" id="AMRJ01000016">
    <property type="protein sequence ID" value="EKF73971.1"/>
    <property type="molecule type" value="Genomic_DNA"/>
</dbReference>